<sequence>MKMKAGVLSLTLSLSLLAMPLMGGCSGGGEDKAADEGGDAQTTSLTANDTKADGEAASTEDGKKDAKAAESAKMKAALSDSLGFAKIETIDGVNYAAEFGDATTPAQGESSIGFAPNGAKVTFDVSYVIVYDSQGQQLAPESVAAAVKAGDVVELGGTGEGDAMVVNTMELVNQDGTPSTASAQGQANGQATDGATDASAADVSVADASAPAEGSETDGTQAPAEQAAETESDGSQAA</sequence>
<feature type="compositionally biased region" description="Low complexity" evidence="1">
    <location>
        <begin position="191"/>
        <end position="212"/>
    </location>
</feature>
<keyword evidence="2" id="KW-0732">Signal</keyword>
<feature type="compositionally biased region" description="Polar residues" evidence="1">
    <location>
        <begin position="174"/>
        <end position="190"/>
    </location>
</feature>
<evidence type="ECO:0000256" key="2">
    <source>
        <dbReference type="SAM" id="SignalP"/>
    </source>
</evidence>
<feature type="region of interest" description="Disordered" evidence="1">
    <location>
        <begin position="27"/>
        <end position="65"/>
    </location>
</feature>
<reference evidence="3 5" key="1">
    <citation type="submission" date="2019-11" db="EMBL/GenBank/DDBJ databases">
        <title>Eggerthellaceae novel genus isolated from the rectal contents of marmort.</title>
        <authorList>
            <person name="Zhang G."/>
        </authorList>
    </citation>
    <scope>NUCLEOTIDE SEQUENCE [LARGE SCALE GENOMIC DNA]</scope>
    <source>
        <strain evidence="5">zg-886</strain>
        <strain evidence="3">Zg-886</strain>
    </source>
</reference>
<dbReference type="EMBL" id="WPCR01000007">
    <property type="protein sequence ID" value="NHM14420.1"/>
    <property type="molecule type" value="Genomic_DNA"/>
</dbReference>
<proteinExistence type="predicted"/>
<evidence type="ECO:0000313" key="3">
    <source>
        <dbReference type="EMBL" id="NHM14420.1"/>
    </source>
</evidence>
<dbReference type="Proteomes" id="UP000671910">
    <property type="component" value="Chromosome"/>
</dbReference>
<organism evidence="4 6">
    <name type="scientific">Xiamenia xianingshaonis</name>
    <dbReference type="NCBI Taxonomy" id="2682776"/>
    <lineage>
        <taxon>Bacteria</taxon>
        <taxon>Bacillati</taxon>
        <taxon>Actinomycetota</taxon>
        <taxon>Coriobacteriia</taxon>
        <taxon>Eggerthellales</taxon>
        <taxon>Eggerthellaceae</taxon>
        <taxon>Xiamenia</taxon>
    </lineage>
</organism>
<feature type="chain" id="PRO_5038429972" evidence="2">
    <location>
        <begin position="19"/>
        <end position="238"/>
    </location>
</feature>
<feature type="compositionally biased region" description="Low complexity" evidence="1">
    <location>
        <begin position="220"/>
        <end position="229"/>
    </location>
</feature>
<feature type="signal peptide" evidence="2">
    <location>
        <begin position="1"/>
        <end position="18"/>
    </location>
</feature>
<evidence type="ECO:0000313" key="4">
    <source>
        <dbReference type="EMBL" id="QTU84894.1"/>
    </source>
</evidence>
<dbReference type="RefSeq" id="WP_166339639.1">
    <property type="nucleotide sequence ID" value="NZ_CP072829.1"/>
</dbReference>
<dbReference type="AlphaFoldDB" id="A0A9E6SUY3"/>
<gene>
    <name evidence="3" type="ORF">GMI68_06515</name>
    <name evidence="4" type="ORF">J7S26_02995</name>
</gene>
<dbReference type="KEGG" id="ebz:J7S26_02995"/>
<evidence type="ECO:0000313" key="5">
    <source>
        <dbReference type="Proteomes" id="UP000636394"/>
    </source>
</evidence>
<reference evidence="4" key="2">
    <citation type="submission" date="2021-04" db="EMBL/GenBank/DDBJ databases">
        <title>Novel species in family Eggerthellaceae.</title>
        <authorList>
            <person name="Zhang G."/>
        </authorList>
    </citation>
    <scope>NUCLEOTIDE SEQUENCE</scope>
    <source>
        <strain evidence="4">Zg-886</strain>
    </source>
</reference>
<dbReference type="EMBL" id="CP072829">
    <property type="protein sequence ID" value="QTU84894.1"/>
    <property type="molecule type" value="Genomic_DNA"/>
</dbReference>
<name>A0A9E6SUY3_9ACTN</name>
<feature type="compositionally biased region" description="Basic and acidic residues" evidence="1">
    <location>
        <begin position="50"/>
        <end position="65"/>
    </location>
</feature>
<dbReference type="Proteomes" id="UP000636394">
    <property type="component" value="Unassembled WGS sequence"/>
</dbReference>
<protein>
    <submittedName>
        <fullName evidence="4">Uncharacterized protein</fullName>
    </submittedName>
</protein>
<evidence type="ECO:0000313" key="6">
    <source>
        <dbReference type="Proteomes" id="UP000671910"/>
    </source>
</evidence>
<feature type="region of interest" description="Disordered" evidence="1">
    <location>
        <begin position="174"/>
        <end position="238"/>
    </location>
</feature>
<keyword evidence="5" id="KW-1185">Reference proteome</keyword>
<accession>A0A9E6SUY3</accession>
<dbReference type="PROSITE" id="PS51257">
    <property type="entry name" value="PROKAR_LIPOPROTEIN"/>
    <property type="match status" value="1"/>
</dbReference>
<evidence type="ECO:0000256" key="1">
    <source>
        <dbReference type="SAM" id="MobiDB-lite"/>
    </source>
</evidence>